<evidence type="ECO:0000313" key="1">
    <source>
        <dbReference type="EMBL" id="TWF45419.1"/>
    </source>
</evidence>
<comment type="caution">
    <text evidence="1">The sequence shown here is derived from an EMBL/GenBank/DDBJ whole genome shotgun (WGS) entry which is preliminary data.</text>
</comment>
<reference evidence="1 2" key="1">
    <citation type="submission" date="2019-06" db="EMBL/GenBank/DDBJ databases">
        <title>Sorghum-associated microbial communities from plants grown in Nebraska, USA.</title>
        <authorList>
            <person name="Schachtman D."/>
        </authorList>
    </citation>
    <scope>NUCLEOTIDE SEQUENCE [LARGE SCALE GENOMIC DNA]</scope>
    <source>
        <strain evidence="1 2">1209</strain>
    </source>
</reference>
<organism evidence="1 2">
    <name type="scientific">Chitinophaga polysaccharea</name>
    <dbReference type="NCBI Taxonomy" id="1293035"/>
    <lineage>
        <taxon>Bacteria</taxon>
        <taxon>Pseudomonadati</taxon>
        <taxon>Bacteroidota</taxon>
        <taxon>Chitinophagia</taxon>
        <taxon>Chitinophagales</taxon>
        <taxon>Chitinophagaceae</taxon>
        <taxon>Chitinophaga</taxon>
    </lineage>
</organism>
<sequence>MKSIFDKETRQEIVRRIDSLTNNNSPQWGKMTVTQMVRHCARCEEYYYGNIKISRSLMGRIFGKLAIKSILKDEHSNIRRNSPTPPPFKVTENISDLDGEKSKWKLLIERYDTFNRAEFTHWFFGRMTKEQLGQFIYKHCDYHLKQFNA</sequence>
<evidence type="ECO:0000313" key="2">
    <source>
        <dbReference type="Proteomes" id="UP000320811"/>
    </source>
</evidence>
<protein>
    <submittedName>
        <fullName evidence="1">Uncharacterized protein DUF1569</fullName>
    </submittedName>
</protein>
<proteinExistence type="predicted"/>
<name>A0A561Q530_9BACT</name>
<dbReference type="Gene3D" id="1.20.120.450">
    <property type="entry name" value="dinb family like domain"/>
    <property type="match status" value="1"/>
</dbReference>
<dbReference type="RefSeq" id="WP_145664302.1">
    <property type="nucleotide sequence ID" value="NZ_VIWO01000001.1"/>
</dbReference>
<dbReference type="OrthoDB" id="2599194at2"/>
<dbReference type="InterPro" id="IPR034660">
    <property type="entry name" value="DinB/YfiT-like"/>
</dbReference>
<dbReference type="SUPFAM" id="SSF109854">
    <property type="entry name" value="DinB/YfiT-like putative metalloenzymes"/>
    <property type="match status" value="1"/>
</dbReference>
<dbReference type="EMBL" id="VIWO01000001">
    <property type="protein sequence ID" value="TWF45419.1"/>
    <property type="molecule type" value="Genomic_DNA"/>
</dbReference>
<dbReference type="InterPro" id="IPR011463">
    <property type="entry name" value="DUF1569"/>
</dbReference>
<keyword evidence="2" id="KW-1185">Reference proteome</keyword>
<accession>A0A561Q530</accession>
<dbReference type="Pfam" id="PF07606">
    <property type="entry name" value="DUF1569"/>
    <property type="match status" value="1"/>
</dbReference>
<dbReference type="Proteomes" id="UP000320811">
    <property type="component" value="Unassembled WGS sequence"/>
</dbReference>
<gene>
    <name evidence="1" type="ORF">FHW36_1011349</name>
</gene>
<dbReference type="AlphaFoldDB" id="A0A561Q530"/>